<reference evidence="1 2" key="1">
    <citation type="submission" date="2013-01" db="EMBL/GenBank/DDBJ databases">
        <authorList>
            <person name="Harkins D.M."/>
            <person name="Durkin A.S."/>
            <person name="Brinkac L.M."/>
            <person name="Haft D.H."/>
            <person name="Selengut J.D."/>
            <person name="Sanka R."/>
            <person name="DePew J."/>
            <person name="Purushe J."/>
            <person name="Picardeau M."/>
            <person name="Werts C."/>
            <person name="Goarant C."/>
            <person name="Vinetz J.M."/>
            <person name="Sutton G.G."/>
            <person name="Nierman W.C."/>
            <person name="Fouts D.E."/>
        </authorList>
    </citation>
    <scope>NUCLEOTIDE SEQUENCE [LARGE SCALE GENOMIC DNA]</scope>
    <source>
        <strain evidence="1 2">200901868</strain>
    </source>
</reference>
<dbReference type="STRING" id="1192866.LEP1GSC133_0338"/>
<organism evidence="1 2">
    <name type="scientific">Leptospira borgpetersenii serovar Pomona str. 200901868</name>
    <dbReference type="NCBI Taxonomy" id="1192866"/>
    <lineage>
        <taxon>Bacteria</taxon>
        <taxon>Pseudomonadati</taxon>
        <taxon>Spirochaetota</taxon>
        <taxon>Spirochaetia</taxon>
        <taxon>Leptospirales</taxon>
        <taxon>Leptospiraceae</taxon>
        <taxon>Leptospira</taxon>
    </lineage>
</organism>
<evidence type="ECO:0000313" key="2">
    <source>
        <dbReference type="Proteomes" id="UP000012159"/>
    </source>
</evidence>
<sequence length="64" mass="7456">MKKEIQNIAVVPVILRDIKDYVFDLCNVRILNFQMENESLEYGASTFNIGNLKIIFRIGENNSY</sequence>
<gene>
    <name evidence="1" type="ORF">LEP1GSC133_0338</name>
</gene>
<proteinExistence type="predicted"/>
<name>M6WD85_LEPBO</name>
<protein>
    <submittedName>
        <fullName evidence="1">Uncharacterized protein</fullName>
    </submittedName>
</protein>
<dbReference type="EMBL" id="AKWF02000061">
    <property type="protein sequence ID" value="EMO63164.1"/>
    <property type="molecule type" value="Genomic_DNA"/>
</dbReference>
<dbReference type="Proteomes" id="UP000012159">
    <property type="component" value="Unassembled WGS sequence"/>
</dbReference>
<dbReference type="AlphaFoldDB" id="M6WD85"/>
<evidence type="ECO:0000313" key="1">
    <source>
        <dbReference type="EMBL" id="EMO63164.1"/>
    </source>
</evidence>
<comment type="caution">
    <text evidence="1">The sequence shown here is derived from an EMBL/GenBank/DDBJ whole genome shotgun (WGS) entry which is preliminary data.</text>
</comment>
<accession>M6WD85</accession>